<keyword evidence="1" id="KW-0732">Signal</keyword>
<feature type="signal peptide" evidence="1">
    <location>
        <begin position="1"/>
        <end position="19"/>
    </location>
</feature>
<evidence type="ECO:0000313" key="2">
    <source>
        <dbReference type="EMBL" id="SDB08055.1"/>
    </source>
</evidence>
<reference evidence="2 3" key="1">
    <citation type="submission" date="2016-10" db="EMBL/GenBank/DDBJ databases">
        <authorList>
            <person name="de Groot N.N."/>
        </authorList>
    </citation>
    <scope>NUCLEOTIDE SEQUENCE [LARGE SCALE GENOMIC DNA]</scope>
    <source>
        <strain evidence="2 3">ATCC 35022</strain>
    </source>
</reference>
<dbReference type="AlphaFoldDB" id="A0A1G6AI39"/>
<evidence type="ECO:0000313" key="3">
    <source>
        <dbReference type="Proteomes" id="UP000199071"/>
    </source>
</evidence>
<sequence>MKRLLLLTLLGTAATVAHAQNADNLPELVAAFVAEERESATPERQAAISECILGAFEGLTEEELEAMIVPEDFEDSFDNLLEAYPEREKIVEVCEDL</sequence>
<name>A0A1G6AI39_9HYPH</name>
<dbReference type="EMBL" id="FMXQ01000001">
    <property type="protein sequence ID" value="SDB08055.1"/>
    <property type="molecule type" value="Genomic_DNA"/>
</dbReference>
<accession>A0A1G6AI39</accession>
<keyword evidence="3" id="KW-1185">Reference proteome</keyword>
<dbReference type="STRING" id="665467.SAMN02982931_00661"/>
<dbReference type="RefSeq" id="WP_090874749.1">
    <property type="nucleotide sequence ID" value="NZ_FMXQ01000001.1"/>
</dbReference>
<protein>
    <submittedName>
        <fullName evidence="2">Uncharacterized protein</fullName>
    </submittedName>
</protein>
<organism evidence="2 3">
    <name type="scientific">Bauldia litoralis</name>
    <dbReference type="NCBI Taxonomy" id="665467"/>
    <lineage>
        <taxon>Bacteria</taxon>
        <taxon>Pseudomonadati</taxon>
        <taxon>Pseudomonadota</taxon>
        <taxon>Alphaproteobacteria</taxon>
        <taxon>Hyphomicrobiales</taxon>
        <taxon>Kaistiaceae</taxon>
        <taxon>Bauldia</taxon>
    </lineage>
</organism>
<feature type="chain" id="PRO_5011666252" evidence="1">
    <location>
        <begin position="20"/>
        <end position="97"/>
    </location>
</feature>
<dbReference type="Proteomes" id="UP000199071">
    <property type="component" value="Unassembled WGS sequence"/>
</dbReference>
<evidence type="ECO:0000256" key="1">
    <source>
        <dbReference type="SAM" id="SignalP"/>
    </source>
</evidence>
<gene>
    <name evidence="2" type="ORF">SAMN02982931_00661</name>
</gene>
<proteinExistence type="predicted"/>